<organism evidence="2 3">
    <name type="scientific">Liparis tanakae</name>
    <name type="common">Tanaka's snailfish</name>
    <dbReference type="NCBI Taxonomy" id="230148"/>
    <lineage>
        <taxon>Eukaryota</taxon>
        <taxon>Metazoa</taxon>
        <taxon>Chordata</taxon>
        <taxon>Craniata</taxon>
        <taxon>Vertebrata</taxon>
        <taxon>Euteleostomi</taxon>
        <taxon>Actinopterygii</taxon>
        <taxon>Neopterygii</taxon>
        <taxon>Teleostei</taxon>
        <taxon>Neoteleostei</taxon>
        <taxon>Acanthomorphata</taxon>
        <taxon>Eupercaria</taxon>
        <taxon>Perciformes</taxon>
        <taxon>Cottioidei</taxon>
        <taxon>Cottales</taxon>
        <taxon>Liparidae</taxon>
        <taxon>Liparis</taxon>
    </lineage>
</organism>
<accession>A0A4Z2HHU6</accession>
<protein>
    <submittedName>
        <fullName evidence="2">Uncharacterized protein</fullName>
    </submittedName>
</protein>
<evidence type="ECO:0000313" key="3">
    <source>
        <dbReference type="Proteomes" id="UP000314294"/>
    </source>
</evidence>
<comment type="caution">
    <text evidence="2">The sequence shown here is derived from an EMBL/GenBank/DDBJ whole genome shotgun (WGS) entry which is preliminary data.</text>
</comment>
<dbReference type="Proteomes" id="UP000314294">
    <property type="component" value="Unassembled WGS sequence"/>
</dbReference>
<name>A0A4Z2HHU6_9TELE</name>
<reference evidence="2 3" key="1">
    <citation type="submission" date="2019-03" db="EMBL/GenBank/DDBJ databases">
        <title>First draft genome of Liparis tanakae, snailfish: a comprehensive survey of snailfish specific genes.</title>
        <authorList>
            <person name="Kim W."/>
            <person name="Song I."/>
            <person name="Jeong J.-H."/>
            <person name="Kim D."/>
            <person name="Kim S."/>
            <person name="Ryu S."/>
            <person name="Song J.Y."/>
            <person name="Lee S.K."/>
        </authorList>
    </citation>
    <scope>NUCLEOTIDE SEQUENCE [LARGE SCALE GENOMIC DNA]</scope>
    <source>
        <tissue evidence="2">Muscle</tissue>
    </source>
</reference>
<evidence type="ECO:0000256" key="1">
    <source>
        <dbReference type="SAM" id="MobiDB-lite"/>
    </source>
</evidence>
<proteinExistence type="predicted"/>
<gene>
    <name evidence="2" type="ORF">EYF80_024719</name>
</gene>
<sequence>MCLHTVESAKPAGTEGTEGWRGGGSGEQRESWPWMKDADISEHPGVDLGGARGRRRPICSTISWELRGKMATPGADHFILH</sequence>
<dbReference type="AlphaFoldDB" id="A0A4Z2HHU6"/>
<dbReference type="EMBL" id="SRLO01000241">
    <property type="protein sequence ID" value="TNN65110.1"/>
    <property type="molecule type" value="Genomic_DNA"/>
</dbReference>
<feature type="region of interest" description="Disordered" evidence="1">
    <location>
        <begin position="1"/>
        <end position="54"/>
    </location>
</feature>
<feature type="compositionally biased region" description="Basic and acidic residues" evidence="1">
    <location>
        <begin position="36"/>
        <end position="45"/>
    </location>
</feature>
<evidence type="ECO:0000313" key="2">
    <source>
        <dbReference type="EMBL" id="TNN65110.1"/>
    </source>
</evidence>
<keyword evidence="3" id="KW-1185">Reference proteome</keyword>